<evidence type="ECO:0000256" key="7">
    <source>
        <dbReference type="SAM" id="Coils"/>
    </source>
</evidence>
<evidence type="ECO:0000259" key="10">
    <source>
        <dbReference type="PROSITE" id="PS50113"/>
    </source>
</evidence>
<evidence type="ECO:0000256" key="6">
    <source>
        <dbReference type="ARBA" id="ARBA00023012"/>
    </source>
</evidence>
<dbReference type="InterPro" id="IPR001610">
    <property type="entry name" value="PAC"/>
</dbReference>
<dbReference type="EC" id="2.7.13.3" evidence="2"/>
<dbReference type="CDD" id="cd00082">
    <property type="entry name" value="HisKA"/>
    <property type="match status" value="1"/>
</dbReference>
<protein>
    <recommendedName>
        <fullName evidence="2">histidine kinase</fullName>
        <ecNumber evidence="2">2.7.13.3</ecNumber>
    </recommendedName>
</protein>
<dbReference type="SMART" id="SM00387">
    <property type="entry name" value="HATPase_c"/>
    <property type="match status" value="1"/>
</dbReference>
<evidence type="ECO:0000256" key="5">
    <source>
        <dbReference type="ARBA" id="ARBA00022777"/>
    </source>
</evidence>
<comment type="catalytic activity">
    <reaction evidence="1">
        <text>ATP + protein L-histidine = ADP + protein N-phospho-L-histidine.</text>
        <dbReference type="EC" id="2.7.13.3"/>
    </reaction>
</comment>
<feature type="domain" description="PAC" evidence="10">
    <location>
        <begin position="116"/>
        <end position="169"/>
    </location>
</feature>
<dbReference type="InterPro" id="IPR003661">
    <property type="entry name" value="HisK_dim/P_dom"/>
</dbReference>
<keyword evidence="6" id="KW-0902">Two-component regulatory system</keyword>
<feature type="coiled-coil region" evidence="7">
    <location>
        <begin position="171"/>
        <end position="205"/>
    </location>
</feature>
<dbReference type="PROSITE" id="PS50109">
    <property type="entry name" value="HIS_KIN"/>
    <property type="match status" value="1"/>
</dbReference>
<dbReference type="CDD" id="cd00130">
    <property type="entry name" value="PAS"/>
    <property type="match status" value="1"/>
</dbReference>
<evidence type="ECO:0000256" key="3">
    <source>
        <dbReference type="ARBA" id="ARBA00022553"/>
    </source>
</evidence>
<dbReference type="PROSITE" id="PS50113">
    <property type="entry name" value="PAC"/>
    <property type="match status" value="1"/>
</dbReference>
<evidence type="ECO:0000256" key="1">
    <source>
        <dbReference type="ARBA" id="ARBA00000085"/>
    </source>
</evidence>
<dbReference type="AlphaFoldDB" id="A0A951U3Q5"/>
<dbReference type="InterPro" id="IPR036890">
    <property type="entry name" value="HATPase_C_sf"/>
</dbReference>
<comment type="caution">
    <text evidence="11">The sequence shown here is derived from an EMBL/GenBank/DDBJ whole genome shotgun (WGS) entry which is preliminary data.</text>
</comment>
<dbReference type="SMART" id="SM00091">
    <property type="entry name" value="PAS"/>
    <property type="match status" value="1"/>
</dbReference>
<keyword evidence="3" id="KW-0597">Phosphoprotein</keyword>
<dbReference type="Pfam" id="PF00989">
    <property type="entry name" value="PAS"/>
    <property type="match status" value="1"/>
</dbReference>
<dbReference type="InterPro" id="IPR003594">
    <property type="entry name" value="HATPase_dom"/>
</dbReference>
<dbReference type="Pfam" id="PF00512">
    <property type="entry name" value="HisKA"/>
    <property type="match status" value="1"/>
</dbReference>
<organism evidence="11 12">
    <name type="scientific">Pegethrix bostrychoides GSE-TBD4-15B</name>
    <dbReference type="NCBI Taxonomy" id="2839662"/>
    <lineage>
        <taxon>Bacteria</taxon>
        <taxon>Bacillati</taxon>
        <taxon>Cyanobacteriota</taxon>
        <taxon>Cyanophyceae</taxon>
        <taxon>Oculatellales</taxon>
        <taxon>Oculatellaceae</taxon>
        <taxon>Pegethrix</taxon>
    </lineage>
</organism>
<dbReference type="Gene3D" id="3.30.450.20">
    <property type="entry name" value="PAS domain"/>
    <property type="match status" value="1"/>
</dbReference>
<keyword evidence="4" id="KW-0808">Transferase</keyword>
<dbReference type="EMBL" id="JAHHHV010000025">
    <property type="protein sequence ID" value="MBW4464924.1"/>
    <property type="molecule type" value="Genomic_DNA"/>
</dbReference>
<dbReference type="CDD" id="cd00075">
    <property type="entry name" value="HATPase"/>
    <property type="match status" value="1"/>
</dbReference>
<dbReference type="Gene3D" id="1.10.287.130">
    <property type="match status" value="1"/>
</dbReference>
<reference evidence="11" key="1">
    <citation type="submission" date="2021-05" db="EMBL/GenBank/DDBJ databases">
        <authorList>
            <person name="Pietrasiak N."/>
            <person name="Ward R."/>
            <person name="Stajich J.E."/>
            <person name="Kurbessoian T."/>
        </authorList>
    </citation>
    <scope>NUCLEOTIDE SEQUENCE</scope>
    <source>
        <strain evidence="11">GSE-TBD4-15B</strain>
    </source>
</reference>
<dbReference type="NCBIfam" id="TIGR00229">
    <property type="entry name" value="sensory_box"/>
    <property type="match status" value="1"/>
</dbReference>
<dbReference type="SMART" id="SM00388">
    <property type="entry name" value="HisKA"/>
    <property type="match status" value="1"/>
</dbReference>
<dbReference type="SMART" id="SM00086">
    <property type="entry name" value="PAC"/>
    <property type="match status" value="1"/>
</dbReference>
<evidence type="ECO:0000256" key="4">
    <source>
        <dbReference type="ARBA" id="ARBA00022679"/>
    </source>
</evidence>
<dbReference type="SUPFAM" id="SSF55785">
    <property type="entry name" value="PYP-like sensor domain (PAS domain)"/>
    <property type="match status" value="1"/>
</dbReference>
<evidence type="ECO:0000256" key="2">
    <source>
        <dbReference type="ARBA" id="ARBA00012438"/>
    </source>
</evidence>
<evidence type="ECO:0000313" key="11">
    <source>
        <dbReference type="EMBL" id="MBW4464924.1"/>
    </source>
</evidence>
<dbReference type="SUPFAM" id="SSF55874">
    <property type="entry name" value="ATPase domain of HSP90 chaperone/DNA topoisomerase II/histidine kinase"/>
    <property type="match status" value="1"/>
</dbReference>
<gene>
    <name evidence="11" type="ORF">KME07_05725</name>
</gene>
<name>A0A951U3Q5_9CYAN</name>
<dbReference type="PANTHER" id="PTHR43711:SF26">
    <property type="entry name" value="SENSOR HISTIDINE KINASE RCSC"/>
    <property type="match status" value="1"/>
</dbReference>
<dbReference type="GO" id="GO:0000155">
    <property type="term" value="F:phosphorelay sensor kinase activity"/>
    <property type="evidence" value="ECO:0007669"/>
    <property type="project" value="InterPro"/>
</dbReference>
<dbReference type="InterPro" id="IPR036097">
    <property type="entry name" value="HisK_dim/P_sf"/>
</dbReference>
<dbReference type="InterPro" id="IPR000014">
    <property type="entry name" value="PAS"/>
</dbReference>
<keyword evidence="7" id="KW-0175">Coiled coil</keyword>
<dbReference type="InterPro" id="IPR004358">
    <property type="entry name" value="Sig_transdc_His_kin-like_C"/>
</dbReference>
<dbReference type="Proteomes" id="UP000707356">
    <property type="component" value="Unassembled WGS sequence"/>
</dbReference>
<dbReference type="InterPro" id="IPR000700">
    <property type="entry name" value="PAS-assoc_C"/>
</dbReference>
<feature type="domain" description="Histidine kinase" evidence="8">
    <location>
        <begin position="205"/>
        <end position="419"/>
    </location>
</feature>
<reference evidence="11" key="2">
    <citation type="journal article" date="2022" name="Microbiol. Resour. Announc.">
        <title>Metagenome Sequencing to Explore Phylogenomics of Terrestrial Cyanobacteria.</title>
        <authorList>
            <person name="Ward R.D."/>
            <person name="Stajich J.E."/>
            <person name="Johansen J.R."/>
            <person name="Huntemann M."/>
            <person name="Clum A."/>
            <person name="Foster B."/>
            <person name="Foster B."/>
            <person name="Roux S."/>
            <person name="Palaniappan K."/>
            <person name="Varghese N."/>
            <person name="Mukherjee S."/>
            <person name="Reddy T.B.K."/>
            <person name="Daum C."/>
            <person name="Copeland A."/>
            <person name="Chen I.A."/>
            <person name="Ivanova N.N."/>
            <person name="Kyrpides N.C."/>
            <person name="Shapiro N."/>
            <person name="Eloe-Fadrosh E.A."/>
            <person name="Pietrasiak N."/>
        </authorList>
    </citation>
    <scope>NUCLEOTIDE SEQUENCE</scope>
    <source>
        <strain evidence="11">GSE-TBD4-15B</strain>
    </source>
</reference>
<keyword evidence="5 11" id="KW-0418">Kinase</keyword>
<dbReference type="InterPro" id="IPR035965">
    <property type="entry name" value="PAS-like_dom_sf"/>
</dbReference>
<feature type="domain" description="PAS" evidence="9">
    <location>
        <begin position="38"/>
        <end position="95"/>
    </location>
</feature>
<accession>A0A951U3Q5</accession>
<dbReference type="GO" id="GO:0006355">
    <property type="term" value="P:regulation of DNA-templated transcription"/>
    <property type="evidence" value="ECO:0007669"/>
    <property type="project" value="InterPro"/>
</dbReference>
<dbReference type="Pfam" id="PF02518">
    <property type="entry name" value="HATPase_c"/>
    <property type="match status" value="1"/>
</dbReference>
<evidence type="ECO:0000259" key="9">
    <source>
        <dbReference type="PROSITE" id="PS50112"/>
    </source>
</evidence>
<sequence>MRQYYWLQSAPAHPPETDPEPNLETNLETHLETDLETLRRQHELILNSVGEGVYGVDLAGKVTFVNPAAAKMIGWEIEALIGQSMHAVLHHSKPDGTSYPVQDCLIYKAFRDGKIHRANTEVFWRRDGSSFPVEYISTPMQDQQGNLVGTVVAFQDITQRKWAETLLQQTNEELELKVKERTVELQQVNEQLQELNNLKSRFVSMVCHEFRNPLNNILLSSSSLDRYDAQLLPDHRREYLNGIKTDVERMTQMIDDILVIGKTEAHRLMIQPKPIELVQFCQALVAELQLASAQQITLSSRHRRLMAELDEKLLRSILTNILSNSIRYSHDGGLINLQLSKRSNQVIFRISDQGIGIPHEDLADLFEPFHRGKNVSNIPGTGLGLNIVKRFVDLQNGQIKVSSKLNVGTSFTITLPLSSCAKPVPN</sequence>
<dbReference type="FunFam" id="3.30.565.10:FF:000006">
    <property type="entry name" value="Sensor histidine kinase WalK"/>
    <property type="match status" value="1"/>
</dbReference>
<dbReference type="InterPro" id="IPR013767">
    <property type="entry name" value="PAS_fold"/>
</dbReference>
<dbReference type="InterPro" id="IPR005467">
    <property type="entry name" value="His_kinase_dom"/>
</dbReference>
<dbReference type="Gene3D" id="3.30.565.10">
    <property type="entry name" value="Histidine kinase-like ATPase, C-terminal domain"/>
    <property type="match status" value="1"/>
</dbReference>
<dbReference type="PANTHER" id="PTHR43711">
    <property type="entry name" value="TWO-COMPONENT HISTIDINE KINASE"/>
    <property type="match status" value="1"/>
</dbReference>
<dbReference type="SUPFAM" id="SSF47384">
    <property type="entry name" value="Homodimeric domain of signal transducing histidine kinase"/>
    <property type="match status" value="1"/>
</dbReference>
<proteinExistence type="predicted"/>
<dbReference type="InterPro" id="IPR050736">
    <property type="entry name" value="Sensor_HK_Regulatory"/>
</dbReference>
<evidence type="ECO:0000313" key="12">
    <source>
        <dbReference type="Proteomes" id="UP000707356"/>
    </source>
</evidence>
<dbReference type="PRINTS" id="PR00344">
    <property type="entry name" value="BCTRLSENSOR"/>
</dbReference>
<dbReference type="PROSITE" id="PS50112">
    <property type="entry name" value="PAS"/>
    <property type="match status" value="1"/>
</dbReference>
<evidence type="ECO:0000259" key="8">
    <source>
        <dbReference type="PROSITE" id="PS50109"/>
    </source>
</evidence>